<feature type="binding site" evidence="1">
    <location>
        <position position="255"/>
    </location>
    <ligand>
        <name>[2Fe-2S] cluster</name>
        <dbReference type="ChEBI" id="CHEBI:190135"/>
    </ligand>
</feature>
<sequence length="281" mass="31092">MGDCHCSHDHAQENALIPIRAKVINIVQETPDTKTFFISTMDDQKPFDPQPGQLGMLSLPNVGEGMFSITNKGDNHIEMAIKAVGELTNALHEIEVGQEVGIRGPYGNGFPLEHCKGKDLLFIGGGIGLAPVRSLIMHCIRNRADYGKLTVVYGARSKDDLTFKEDLFKNWPKVENMDLFVTIDRAEEGWDGHVGFVPSYVEELAFKPQVTVLCGPPIMIKFTLPTLQKIGFPEHDIITTLEMRMKCGVGKCGRCNIGSKYVCLDGPVFTLAELKDLPPEY</sequence>
<dbReference type="SUPFAM" id="SSF52343">
    <property type="entry name" value="Ferredoxin reductase-like, C-terminal NADP-linked domain"/>
    <property type="match status" value="1"/>
</dbReference>
<keyword evidence="4" id="KW-1185">Reference proteome</keyword>
<dbReference type="RefSeq" id="WP_013625060.1">
    <property type="nucleotide sequence ID" value="NC_015172.1"/>
</dbReference>
<dbReference type="GO" id="GO:0051537">
    <property type="term" value="F:2 iron, 2 sulfur cluster binding"/>
    <property type="evidence" value="ECO:0007669"/>
    <property type="project" value="UniProtKB-KW"/>
</dbReference>
<feature type="domain" description="FAD-binding FR-type" evidence="2">
    <location>
        <begin position="16"/>
        <end position="112"/>
    </location>
</feature>
<dbReference type="InterPro" id="IPR001433">
    <property type="entry name" value="OxRdtase_FAD/NAD-bd"/>
</dbReference>
<evidence type="ECO:0000313" key="4">
    <source>
        <dbReference type="Proteomes" id="UP000007488"/>
    </source>
</evidence>
<dbReference type="InterPro" id="IPR001709">
    <property type="entry name" value="Flavoprot_Pyr_Nucl_cyt_Rdtase"/>
</dbReference>
<protein>
    <submittedName>
        <fullName evidence="3">Oxidoreductase FAD/NAD(P)-binding domain protein</fullName>
    </submittedName>
</protein>
<dbReference type="InterPro" id="IPR039261">
    <property type="entry name" value="FNR_nucleotide-bd"/>
</dbReference>
<dbReference type="InterPro" id="IPR050353">
    <property type="entry name" value="PyrK_electron_transfer"/>
</dbReference>
<dbReference type="InterPro" id="IPR017938">
    <property type="entry name" value="Riboflavin_synthase-like_b-brl"/>
</dbReference>
<organism evidence="3 4">
    <name type="scientific">Syntrophobotulus glycolicus (strain DSM 8271 / FlGlyR)</name>
    <dbReference type="NCBI Taxonomy" id="645991"/>
    <lineage>
        <taxon>Bacteria</taxon>
        <taxon>Bacillati</taxon>
        <taxon>Bacillota</taxon>
        <taxon>Clostridia</taxon>
        <taxon>Eubacteriales</taxon>
        <taxon>Desulfitobacteriaceae</taxon>
        <taxon>Syntrophobotulus</taxon>
    </lineage>
</organism>
<keyword evidence="1" id="KW-0408">Iron</keyword>
<dbReference type="Proteomes" id="UP000007488">
    <property type="component" value="Chromosome"/>
</dbReference>
<proteinExistence type="predicted"/>
<evidence type="ECO:0000313" key="3">
    <source>
        <dbReference type="EMBL" id="ADY56192.1"/>
    </source>
</evidence>
<dbReference type="PRINTS" id="PR00410">
    <property type="entry name" value="PHEHYDRXLASE"/>
</dbReference>
<dbReference type="InterPro" id="IPR017927">
    <property type="entry name" value="FAD-bd_FR_type"/>
</dbReference>
<gene>
    <name evidence="3" type="ordered locus">Sgly_1896</name>
</gene>
<feature type="binding site" evidence="1">
    <location>
        <position position="263"/>
    </location>
    <ligand>
        <name>[2Fe-2S] cluster</name>
        <dbReference type="ChEBI" id="CHEBI:190135"/>
    </ligand>
</feature>
<feature type="binding site" evidence="1">
    <location>
        <position position="252"/>
    </location>
    <ligand>
        <name>[2Fe-2S] cluster</name>
        <dbReference type="ChEBI" id="CHEBI:190135"/>
    </ligand>
</feature>
<dbReference type="STRING" id="645991.Sgly_1896"/>
<dbReference type="AlphaFoldDB" id="F0T0Q3"/>
<dbReference type="Gene3D" id="3.40.50.80">
    <property type="entry name" value="Nucleotide-binding domain of ferredoxin-NADP reductase (FNR) module"/>
    <property type="match status" value="1"/>
</dbReference>
<dbReference type="PANTHER" id="PTHR43513:SF1">
    <property type="entry name" value="ANAEROBIC SULFITE REDUCTASE SUBUNIT B"/>
    <property type="match status" value="1"/>
</dbReference>
<dbReference type="GO" id="GO:0046872">
    <property type="term" value="F:metal ion binding"/>
    <property type="evidence" value="ECO:0007669"/>
    <property type="project" value="UniProtKB-KW"/>
</dbReference>
<dbReference type="CDD" id="cd06221">
    <property type="entry name" value="sulfite_reductase_like"/>
    <property type="match status" value="1"/>
</dbReference>
<keyword evidence="1" id="KW-0411">Iron-sulfur</keyword>
<dbReference type="PRINTS" id="PR00371">
    <property type="entry name" value="FPNCR"/>
</dbReference>
<dbReference type="GO" id="GO:0006221">
    <property type="term" value="P:pyrimidine nucleotide biosynthetic process"/>
    <property type="evidence" value="ECO:0007669"/>
    <property type="project" value="InterPro"/>
</dbReference>
<dbReference type="OrthoDB" id="9796486at2"/>
<dbReference type="EMBL" id="CP002547">
    <property type="protein sequence ID" value="ADY56192.1"/>
    <property type="molecule type" value="Genomic_DNA"/>
</dbReference>
<reference evidence="4" key="2">
    <citation type="submission" date="2011-02" db="EMBL/GenBank/DDBJ databases">
        <title>The complete genome of Syntrophobotulus glycolicus DSM 8271.</title>
        <authorList>
            <person name="Lucas S."/>
            <person name="Copeland A."/>
            <person name="Lapidus A."/>
            <person name="Bruce D."/>
            <person name="Goodwin L."/>
            <person name="Pitluck S."/>
            <person name="Kyrpides N."/>
            <person name="Mavromatis K."/>
            <person name="Pagani I."/>
            <person name="Ivanova N."/>
            <person name="Mikhailova N."/>
            <person name="Chertkov O."/>
            <person name="Held B."/>
            <person name="Detter J.C."/>
            <person name="Tapia R."/>
            <person name="Han C."/>
            <person name="Land M."/>
            <person name="Hauser L."/>
            <person name="Markowitz V."/>
            <person name="Cheng J.-F."/>
            <person name="Hugenholtz P."/>
            <person name="Woyke T."/>
            <person name="Wu D."/>
            <person name="Spring S."/>
            <person name="Schroeder M."/>
            <person name="Brambilla E."/>
            <person name="Klenk H.-P."/>
            <person name="Eisen J.A."/>
        </authorList>
    </citation>
    <scope>NUCLEOTIDE SEQUENCE [LARGE SCALE GENOMIC DNA]</scope>
    <source>
        <strain evidence="4">DSM 8271 / FlGlyR</strain>
    </source>
</reference>
<dbReference type="Pfam" id="PF00970">
    <property type="entry name" value="FAD_binding_6"/>
    <property type="match status" value="1"/>
</dbReference>
<evidence type="ECO:0000259" key="2">
    <source>
        <dbReference type="PROSITE" id="PS51384"/>
    </source>
</evidence>
<dbReference type="HOGENOM" id="CLU_003827_1_1_9"/>
<dbReference type="InterPro" id="IPR012165">
    <property type="entry name" value="Cyt_c3_hydrogenase_gsu"/>
</dbReference>
<keyword evidence="1" id="KW-0479">Metal-binding</keyword>
<dbReference type="PANTHER" id="PTHR43513">
    <property type="entry name" value="DIHYDROOROTATE DEHYDROGENASE B (NAD(+)), ELECTRON TRANSFER SUBUNIT"/>
    <property type="match status" value="1"/>
</dbReference>
<dbReference type="InterPro" id="IPR008333">
    <property type="entry name" value="Cbr1-like_FAD-bd_dom"/>
</dbReference>
<feature type="binding site" evidence="1">
    <location>
        <position position="247"/>
    </location>
    <ligand>
        <name>[2Fe-2S] cluster</name>
        <dbReference type="ChEBI" id="CHEBI:190135"/>
    </ligand>
</feature>
<dbReference type="SUPFAM" id="SSF63380">
    <property type="entry name" value="Riboflavin synthase domain-like"/>
    <property type="match status" value="1"/>
</dbReference>
<dbReference type="PIRSF" id="PIRSF006816">
    <property type="entry name" value="Cyc3_hyd_g"/>
    <property type="match status" value="1"/>
</dbReference>
<dbReference type="InterPro" id="IPR019480">
    <property type="entry name" value="Dihydroorotate_DH_Fe-S-bd"/>
</dbReference>
<reference evidence="3 4" key="1">
    <citation type="journal article" date="2011" name="Stand. Genomic Sci.">
        <title>Complete genome sequence of Syntrophobotulus glycolicus type strain (FlGlyR).</title>
        <authorList>
            <person name="Han C."/>
            <person name="Mwirichia R."/>
            <person name="Chertkov O."/>
            <person name="Held B."/>
            <person name="Lapidus A."/>
            <person name="Nolan M."/>
            <person name="Lucas S."/>
            <person name="Hammon N."/>
            <person name="Deshpande S."/>
            <person name="Cheng J.F."/>
            <person name="Tapia R."/>
            <person name="Goodwin L."/>
            <person name="Pitluck S."/>
            <person name="Huntemann M."/>
            <person name="Liolios K."/>
            <person name="Ivanova N."/>
            <person name="Pagani I."/>
            <person name="Mavromatis K."/>
            <person name="Ovchinikova G."/>
            <person name="Pati A."/>
            <person name="Chen A."/>
            <person name="Palaniappan K."/>
            <person name="Land M."/>
            <person name="Hauser L."/>
            <person name="Brambilla E.M."/>
            <person name="Rohde M."/>
            <person name="Spring S."/>
            <person name="Sikorski J."/>
            <person name="Goker M."/>
            <person name="Woyke T."/>
            <person name="Bristow J."/>
            <person name="Eisen J.A."/>
            <person name="Markowitz V."/>
            <person name="Hugenholtz P."/>
            <person name="Kyrpides N.C."/>
            <person name="Klenk H.P."/>
            <person name="Detter J.C."/>
        </authorList>
    </citation>
    <scope>NUCLEOTIDE SEQUENCE [LARGE SCALE GENOMIC DNA]</scope>
    <source>
        <strain evidence="4">DSM 8271 / FlGlyR</strain>
    </source>
</reference>
<dbReference type="eggNOG" id="COG0543">
    <property type="taxonomic scope" value="Bacteria"/>
</dbReference>
<dbReference type="PROSITE" id="PS51384">
    <property type="entry name" value="FAD_FR"/>
    <property type="match status" value="1"/>
</dbReference>
<dbReference type="Pfam" id="PF00175">
    <property type="entry name" value="NAD_binding_1"/>
    <property type="match status" value="1"/>
</dbReference>
<accession>F0T0Q3</accession>
<name>F0T0Q3_SYNGF</name>
<dbReference type="KEGG" id="sgy:Sgly_1896"/>
<evidence type="ECO:0000256" key="1">
    <source>
        <dbReference type="PIRSR" id="PIRSR006816-2"/>
    </source>
</evidence>
<comment type="cofactor">
    <cofactor evidence="1">
        <name>[2Fe-2S] cluster</name>
        <dbReference type="ChEBI" id="CHEBI:190135"/>
    </cofactor>
    <text evidence="1">Binds 1 [2Fe-2S] cluster per subunit.</text>
</comment>
<dbReference type="GO" id="GO:0050660">
    <property type="term" value="F:flavin adenine dinucleotide binding"/>
    <property type="evidence" value="ECO:0007669"/>
    <property type="project" value="InterPro"/>
</dbReference>
<dbReference type="Pfam" id="PF10418">
    <property type="entry name" value="DHODB_Fe-S_bind"/>
    <property type="match status" value="1"/>
</dbReference>
<dbReference type="Gene3D" id="2.40.30.10">
    <property type="entry name" value="Translation factors"/>
    <property type="match status" value="1"/>
</dbReference>
<dbReference type="GO" id="GO:0016491">
    <property type="term" value="F:oxidoreductase activity"/>
    <property type="evidence" value="ECO:0007669"/>
    <property type="project" value="InterPro"/>
</dbReference>
<keyword evidence="1" id="KW-0001">2Fe-2S</keyword>